<comment type="caution">
    <text evidence="1">The sequence shown here is derived from an EMBL/GenBank/DDBJ whole genome shotgun (WGS) entry which is preliminary data.</text>
</comment>
<dbReference type="Proteomes" id="UP001596447">
    <property type="component" value="Unassembled WGS sequence"/>
</dbReference>
<organism evidence="1 2">
    <name type="scientific">Halospeciosus flavus</name>
    <dbReference type="NCBI Taxonomy" id="3032283"/>
    <lineage>
        <taxon>Archaea</taxon>
        <taxon>Methanobacteriati</taxon>
        <taxon>Methanobacteriota</taxon>
        <taxon>Stenosarchaea group</taxon>
        <taxon>Halobacteria</taxon>
        <taxon>Halobacteriales</taxon>
        <taxon>Halobacteriaceae</taxon>
        <taxon>Halospeciosus</taxon>
    </lineage>
</organism>
<dbReference type="RefSeq" id="WP_279527452.1">
    <property type="nucleotide sequence ID" value="NZ_CP122312.1"/>
</dbReference>
<protein>
    <submittedName>
        <fullName evidence="1">Uncharacterized protein</fullName>
    </submittedName>
</protein>
<dbReference type="AlphaFoldDB" id="A0ABD5Z5Z7"/>
<dbReference type="EMBL" id="JBHTAR010000011">
    <property type="protein sequence ID" value="MFC7200677.1"/>
    <property type="molecule type" value="Genomic_DNA"/>
</dbReference>
<sequence>MVYLDKLSLDATIEEKFSESPNHDRLFDLLVSDAYDPSRPLSFIVGYPENSYVTTAKIPPSERPKTAWRHRAAPLPLESEYQKSNFFKELNTIFEGVSVVANRDREAYISIHPGYSKSGYNVPARLAHIQQFKTKAAAEKALSTLKEETVTQEGEQKFGTRKWQQIYYFQKLNSLDDDTGYLGYQEDIGMVFNDNGGVIREKDSVSPIVNGDEARPDIEGDVIYGYLLQAGRSLITISPSMTAWNERHSESEDVLQYTWLS</sequence>
<accession>A0ABD5Z5Z7</accession>
<reference evidence="1 2" key="1">
    <citation type="journal article" date="2019" name="Int. J. Syst. Evol. Microbiol.">
        <title>The Global Catalogue of Microorganisms (GCM) 10K type strain sequencing project: providing services to taxonomists for standard genome sequencing and annotation.</title>
        <authorList>
            <consortium name="The Broad Institute Genomics Platform"/>
            <consortium name="The Broad Institute Genome Sequencing Center for Infectious Disease"/>
            <person name="Wu L."/>
            <person name="Ma J."/>
        </authorList>
    </citation>
    <scope>NUCLEOTIDE SEQUENCE [LARGE SCALE GENOMIC DNA]</scope>
    <source>
        <strain evidence="1 2">XZGYJ-43</strain>
    </source>
</reference>
<gene>
    <name evidence="1" type="ORF">ACFQJ9_14845</name>
</gene>
<evidence type="ECO:0000313" key="2">
    <source>
        <dbReference type="Proteomes" id="UP001596447"/>
    </source>
</evidence>
<evidence type="ECO:0000313" key="1">
    <source>
        <dbReference type="EMBL" id="MFC7200677.1"/>
    </source>
</evidence>
<name>A0ABD5Z5Z7_9EURY</name>
<keyword evidence="2" id="KW-1185">Reference proteome</keyword>
<proteinExistence type="predicted"/>